<evidence type="ECO:0000259" key="4">
    <source>
        <dbReference type="PROSITE" id="PS00036"/>
    </source>
</evidence>
<dbReference type="AlphaFoldDB" id="A0A127Z8F7"/>
<organism evidence="5">
    <name type="scientific">Sporisorium scitamineum</name>
    <dbReference type="NCBI Taxonomy" id="49012"/>
    <lineage>
        <taxon>Eukaryota</taxon>
        <taxon>Fungi</taxon>
        <taxon>Dikarya</taxon>
        <taxon>Basidiomycota</taxon>
        <taxon>Ustilaginomycotina</taxon>
        <taxon>Ustilaginomycetes</taxon>
        <taxon>Ustilaginales</taxon>
        <taxon>Ustilaginaceae</taxon>
        <taxon>Sporisorium</taxon>
    </lineage>
</organism>
<feature type="compositionally biased region" description="Polar residues" evidence="3">
    <location>
        <begin position="9"/>
        <end position="27"/>
    </location>
</feature>
<feature type="compositionally biased region" description="Low complexity" evidence="3">
    <location>
        <begin position="264"/>
        <end position="273"/>
    </location>
</feature>
<gene>
    <name evidence="5" type="ORF">SPSC_01061</name>
</gene>
<feature type="compositionally biased region" description="Polar residues" evidence="3">
    <location>
        <begin position="253"/>
        <end position="263"/>
    </location>
</feature>
<feature type="region of interest" description="Disordered" evidence="3">
    <location>
        <begin position="211"/>
        <end position="274"/>
    </location>
</feature>
<dbReference type="PANTHER" id="PTHR40621:SF6">
    <property type="entry name" value="AP-1-LIKE TRANSCRIPTION FACTOR YAP1-RELATED"/>
    <property type="match status" value="1"/>
</dbReference>
<reference evidence="5" key="1">
    <citation type="submission" date="2014-06" db="EMBL/GenBank/DDBJ databases">
        <authorList>
            <person name="Ju J."/>
            <person name="Zhang J."/>
        </authorList>
    </citation>
    <scope>NUCLEOTIDE SEQUENCE</scope>
    <source>
        <strain evidence="5">SscI8</strain>
    </source>
</reference>
<protein>
    <submittedName>
        <fullName evidence="5">Related to YAP6-putative basic leucine zipper transcription factor</fullName>
    </submittedName>
</protein>
<dbReference type="GO" id="GO:0001228">
    <property type="term" value="F:DNA-binding transcription activator activity, RNA polymerase II-specific"/>
    <property type="evidence" value="ECO:0007669"/>
    <property type="project" value="TreeGrafter"/>
</dbReference>
<dbReference type="EMBL" id="LK056656">
    <property type="protein sequence ID" value="CDU22431.1"/>
    <property type="molecule type" value="Genomic_DNA"/>
</dbReference>
<feature type="compositionally biased region" description="Low complexity" evidence="3">
    <location>
        <begin position="81"/>
        <end position="100"/>
    </location>
</feature>
<dbReference type="InterPro" id="IPR046347">
    <property type="entry name" value="bZIP_sf"/>
</dbReference>
<dbReference type="PROSITE" id="PS00036">
    <property type="entry name" value="BZIP_BASIC"/>
    <property type="match status" value="1"/>
</dbReference>
<dbReference type="OrthoDB" id="2593073at2759"/>
<dbReference type="SUPFAM" id="SSF57959">
    <property type="entry name" value="Leucine zipper domain"/>
    <property type="match status" value="1"/>
</dbReference>
<evidence type="ECO:0000313" key="5">
    <source>
        <dbReference type="EMBL" id="CDU22431.1"/>
    </source>
</evidence>
<feature type="domain" description="BZIP" evidence="4">
    <location>
        <begin position="263"/>
        <end position="278"/>
    </location>
</feature>
<feature type="compositionally biased region" description="Low complexity" evidence="3">
    <location>
        <begin position="239"/>
        <end position="250"/>
    </location>
</feature>
<evidence type="ECO:0000256" key="3">
    <source>
        <dbReference type="SAM" id="MobiDB-lite"/>
    </source>
</evidence>
<dbReference type="PANTHER" id="PTHR40621">
    <property type="entry name" value="TRANSCRIPTION FACTOR KAPC-RELATED"/>
    <property type="match status" value="1"/>
</dbReference>
<feature type="compositionally biased region" description="Low complexity" evidence="3">
    <location>
        <begin position="52"/>
        <end position="66"/>
    </location>
</feature>
<feature type="compositionally biased region" description="Basic and acidic residues" evidence="3">
    <location>
        <begin position="102"/>
        <end position="120"/>
    </location>
</feature>
<dbReference type="Gene3D" id="1.20.5.170">
    <property type="match status" value="1"/>
</dbReference>
<feature type="region of interest" description="Disordered" evidence="3">
    <location>
        <begin position="403"/>
        <end position="459"/>
    </location>
</feature>
<accession>A0A127Z8F7</accession>
<dbReference type="GO" id="GO:0090575">
    <property type="term" value="C:RNA polymerase II transcription regulator complex"/>
    <property type="evidence" value="ECO:0007669"/>
    <property type="project" value="TreeGrafter"/>
</dbReference>
<name>A0A127Z8F7_9BASI</name>
<dbReference type="GO" id="GO:0000976">
    <property type="term" value="F:transcription cis-regulatory region binding"/>
    <property type="evidence" value="ECO:0007669"/>
    <property type="project" value="InterPro"/>
</dbReference>
<evidence type="ECO:0000256" key="1">
    <source>
        <dbReference type="ARBA" id="ARBA00004123"/>
    </source>
</evidence>
<feature type="compositionally biased region" description="Low complexity" evidence="3">
    <location>
        <begin position="420"/>
        <end position="439"/>
    </location>
</feature>
<comment type="subcellular location">
    <subcellularLocation>
        <location evidence="1">Nucleus</location>
    </subcellularLocation>
</comment>
<dbReference type="InterPro" id="IPR004827">
    <property type="entry name" value="bZIP"/>
</dbReference>
<proteinExistence type="predicted"/>
<keyword evidence="2" id="KW-0539">Nucleus</keyword>
<feature type="compositionally biased region" description="Polar residues" evidence="3">
    <location>
        <begin position="34"/>
        <end position="48"/>
    </location>
</feature>
<feature type="compositionally biased region" description="Polar residues" evidence="3">
    <location>
        <begin position="219"/>
        <end position="233"/>
    </location>
</feature>
<feature type="region of interest" description="Disordered" evidence="3">
    <location>
        <begin position="1"/>
        <end position="168"/>
    </location>
</feature>
<feature type="compositionally biased region" description="Low complexity" evidence="3">
    <location>
        <begin position="447"/>
        <end position="459"/>
    </location>
</feature>
<sequence>MDAKAAAQQHGQEANDDFNSSEYTHSNLDPAVNANEQQPSEASASTAQHDVAQSGAQDAAASDAAAVHNTSHTQAMEAVMQLAQAASQQQYDQQHSTSTTEELEHQHYGHVENPDVHHDALPVSNADDSNTAGSAEKRGNKRRPSMNATSPGGRGRRASKAARNDEHDVAAAAAAAAVVAATAENGGGEHLPFPESWSQGDIPAQIQKAYQQHLAEAQAQANLQSTASASPSTGHDDPSTSSTATTTAASGTFKPTRQLSTSKRAAQNRAAQRAFRERRDKYVKILESKAARLETAIRVATECKRRYAETLQTVDDLRQDNHTLRVALAALSGTSVEGQPPPTMVKEALLASLSQIPLLTTEEEEEGLAGVQVGRGAGAGAGASGGGEGGSGEGLDSLSAVAVAAAAADSGAGGEAKVGADASQTQQTATADDASKAASVALPQPPTTTATSPSAATAQ</sequence>
<evidence type="ECO:0000256" key="2">
    <source>
        <dbReference type="ARBA" id="ARBA00023242"/>
    </source>
</evidence>
<dbReference type="InterPro" id="IPR050936">
    <property type="entry name" value="AP-1-like"/>
</dbReference>